<keyword evidence="4" id="KW-1133">Transmembrane helix</keyword>
<dbReference type="WBParaSite" id="PSAMB.scaffold13371size2306.g35445.t1">
    <property type="protein sequence ID" value="PSAMB.scaffold13371size2306.g35445.t1"/>
    <property type="gene ID" value="PSAMB.scaffold13371size2306.g35445"/>
</dbReference>
<proteinExistence type="predicted"/>
<evidence type="ECO:0000256" key="1">
    <source>
        <dbReference type="ARBA" id="ARBA00022536"/>
    </source>
</evidence>
<keyword evidence="1" id="KW-0245">EGF-like domain</keyword>
<evidence type="ECO:0000256" key="3">
    <source>
        <dbReference type="ARBA" id="ARBA00022737"/>
    </source>
</evidence>
<keyword evidence="4" id="KW-0472">Membrane</keyword>
<protein>
    <submittedName>
        <fullName evidence="7">Notch ligand N-terminal domain-containing protein</fullName>
    </submittedName>
</protein>
<dbReference type="InterPro" id="IPR011651">
    <property type="entry name" value="Notch_ligand_N"/>
</dbReference>
<dbReference type="Pfam" id="PF07657">
    <property type="entry name" value="MNNL"/>
    <property type="match status" value="1"/>
</dbReference>
<keyword evidence="3" id="KW-0677">Repeat</keyword>
<evidence type="ECO:0000259" key="5">
    <source>
        <dbReference type="Pfam" id="PF07657"/>
    </source>
</evidence>
<feature type="domain" description="Notch ligand N-terminal" evidence="5">
    <location>
        <begin position="43"/>
        <end position="114"/>
    </location>
</feature>
<organism evidence="6 7">
    <name type="scientific">Plectus sambesii</name>
    <dbReference type="NCBI Taxonomy" id="2011161"/>
    <lineage>
        <taxon>Eukaryota</taxon>
        <taxon>Metazoa</taxon>
        <taxon>Ecdysozoa</taxon>
        <taxon>Nematoda</taxon>
        <taxon>Chromadorea</taxon>
        <taxon>Plectida</taxon>
        <taxon>Plectina</taxon>
        <taxon>Plectoidea</taxon>
        <taxon>Plectidae</taxon>
        <taxon>Plectus</taxon>
    </lineage>
</organism>
<dbReference type="Gene3D" id="2.60.40.3510">
    <property type="match status" value="1"/>
</dbReference>
<dbReference type="AlphaFoldDB" id="A0A914UY28"/>
<evidence type="ECO:0000256" key="2">
    <source>
        <dbReference type="ARBA" id="ARBA00022692"/>
    </source>
</evidence>
<reference evidence="7" key="1">
    <citation type="submission" date="2022-11" db="UniProtKB">
        <authorList>
            <consortium name="WormBaseParasite"/>
        </authorList>
    </citation>
    <scope>IDENTIFICATION</scope>
</reference>
<evidence type="ECO:0000313" key="6">
    <source>
        <dbReference type="Proteomes" id="UP000887566"/>
    </source>
</evidence>
<sequence>MASHPRNHPQSHRTSASGTFELKLVSFHTEHDGRQLAGLADQQTIFRVCLKQYQNAIDPNPPCTFGSRSLSIDGHQQSVNFGDRKDLDGPIQLPFSFTWPKTFSLIVEAWSNSSS</sequence>
<name>A0A914UY28_9BILA</name>
<dbReference type="Proteomes" id="UP000887566">
    <property type="component" value="Unplaced"/>
</dbReference>
<accession>A0A914UY28</accession>
<dbReference type="GO" id="GO:0007219">
    <property type="term" value="P:Notch signaling pathway"/>
    <property type="evidence" value="ECO:0007669"/>
    <property type="project" value="InterPro"/>
</dbReference>
<evidence type="ECO:0000256" key="4">
    <source>
        <dbReference type="ARBA" id="ARBA00022989"/>
    </source>
</evidence>
<keyword evidence="6" id="KW-1185">Reference proteome</keyword>
<keyword evidence="2" id="KW-0812">Transmembrane</keyword>
<evidence type="ECO:0000313" key="7">
    <source>
        <dbReference type="WBParaSite" id="PSAMB.scaffold13371size2306.g35445.t1"/>
    </source>
</evidence>
<dbReference type="GO" id="GO:0016020">
    <property type="term" value="C:membrane"/>
    <property type="evidence" value="ECO:0007669"/>
    <property type="project" value="UniProtKB-SubCell"/>
</dbReference>